<feature type="domain" description="PAS" evidence="5">
    <location>
        <begin position="306"/>
        <end position="360"/>
    </location>
</feature>
<dbReference type="SUPFAM" id="SSF55785">
    <property type="entry name" value="PYP-like sensor domain (PAS domain)"/>
    <property type="match status" value="2"/>
</dbReference>
<evidence type="ECO:0000259" key="5">
    <source>
        <dbReference type="PROSITE" id="PS50112"/>
    </source>
</evidence>
<keyword evidence="1" id="KW-0597">Phosphoprotein</keyword>
<dbReference type="PROSITE" id="PS50113">
    <property type="entry name" value="PAC"/>
    <property type="match status" value="1"/>
</dbReference>
<dbReference type="PROSITE" id="PS50110">
    <property type="entry name" value="RESPONSE_REGULATORY"/>
    <property type="match status" value="2"/>
</dbReference>
<feature type="domain" description="PAS" evidence="5">
    <location>
        <begin position="186"/>
        <end position="256"/>
    </location>
</feature>
<evidence type="ECO:0000259" key="6">
    <source>
        <dbReference type="PROSITE" id="PS50113"/>
    </source>
</evidence>
<dbReference type="PANTHER" id="PTHR43065:SF42">
    <property type="entry name" value="TWO-COMPONENT SENSOR PPRA"/>
    <property type="match status" value="1"/>
</dbReference>
<evidence type="ECO:0000313" key="7">
    <source>
        <dbReference type="EMBL" id="VFU14511.1"/>
    </source>
</evidence>
<dbReference type="PROSITE" id="PS50109">
    <property type="entry name" value="HIS_KIN"/>
    <property type="match status" value="1"/>
</dbReference>
<feature type="domain" description="PAC" evidence="6">
    <location>
        <begin position="375"/>
        <end position="429"/>
    </location>
</feature>
<dbReference type="InterPro" id="IPR036097">
    <property type="entry name" value="HisK_dim/P_sf"/>
</dbReference>
<dbReference type="GO" id="GO:0000155">
    <property type="term" value="F:phosphorelay sensor kinase activity"/>
    <property type="evidence" value="ECO:0007669"/>
    <property type="project" value="InterPro"/>
</dbReference>
<dbReference type="SMART" id="SM00448">
    <property type="entry name" value="REC"/>
    <property type="match status" value="2"/>
</dbReference>
<dbReference type="Pfam" id="PF13426">
    <property type="entry name" value="PAS_9"/>
    <property type="match status" value="1"/>
</dbReference>
<dbReference type="InterPro" id="IPR003661">
    <property type="entry name" value="HisK_dim/P_dom"/>
</dbReference>
<evidence type="ECO:0000259" key="4">
    <source>
        <dbReference type="PROSITE" id="PS50110"/>
    </source>
</evidence>
<dbReference type="InterPro" id="IPR005467">
    <property type="entry name" value="His_kinase_dom"/>
</dbReference>
<dbReference type="InterPro" id="IPR000700">
    <property type="entry name" value="PAS-assoc_C"/>
</dbReference>
<accession>A0A485LZF0</accession>
<organism evidence="7">
    <name type="scientific">anaerobic digester metagenome</name>
    <dbReference type="NCBI Taxonomy" id="1263854"/>
    <lineage>
        <taxon>unclassified sequences</taxon>
        <taxon>metagenomes</taxon>
        <taxon>ecological metagenomes</taxon>
    </lineage>
</organism>
<dbReference type="InterPro" id="IPR003594">
    <property type="entry name" value="HATPase_dom"/>
</dbReference>
<dbReference type="InterPro" id="IPR013656">
    <property type="entry name" value="PAS_4"/>
</dbReference>
<evidence type="ECO:0000256" key="2">
    <source>
        <dbReference type="SAM" id="Coils"/>
    </source>
</evidence>
<dbReference type="Pfam" id="PF08448">
    <property type="entry name" value="PAS_4"/>
    <property type="match status" value="1"/>
</dbReference>
<dbReference type="InterPro" id="IPR004358">
    <property type="entry name" value="Sig_transdc_His_kin-like_C"/>
</dbReference>
<dbReference type="SMART" id="SM00387">
    <property type="entry name" value="HATPase_c"/>
    <property type="match status" value="1"/>
</dbReference>
<protein>
    <submittedName>
        <fullName evidence="7">Wide host range VirA protein</fullName>
        <ecNumber evidence="7">2.7.13.3</ecNumber>
    </submittedName>
</protein>
<dbReference type="AlphaFoldDB" id="A0A485LZF0"/>
<evidence type="ECO:0000256" key="1">
    <source>
        <dbReference type="ARBA" id="ARBA00022553"/>
    </source>
</evidence>
<dbReference type="Gene3D" id="1.10.287.130">
    <property type="match status" value="1"/>
</dbReference>
<dbReference type="EMBL" id="CAADRM010000092">
    <property type="protein sequence ID" value="VFU14511.1"/>
    <property type="molecule type" value="Genomic_DNA"/>
</dbReference>
<dbReference type="Gene3D" id="3.30.450.20">
    <property type="entry name" value="PAS domain"/>
    <property type="match status" value="2"/>
</dbReference>
<dbReference type="PANTHER" id="PTHR43065">
    <property type="entry name" value="SENSOR HISTIDINE KINASE"/>
    <property type="match status" value="1"/>
</dbReference>
<dbReference type="SMART" id="SM00091">
    <property type="entry name" value="PAS"/>
    <property type="match status" value="2"/>
</dbReference>
<dbReference type="CDD" id="cd00156">
    <property type="entry name" value="REC"/>
    <property type="match status" value="1"/>
</dbReference>
<dbReference type="PROSITE" id="PS50112">
    <property type="entry name" value="PAS"/>
    <property type="match status" value="2"/>
</dbReference>
<reference evidence="7" key="1">
    <citation type="submission" date="2019-03" db="EMBL/GenBank/DDBJ databases">
        <authorList>
            <person name="Hao L."/>
        </authorList>
    </citation>
    <scope>NUCLEOTIDE SEQUENCE</scope>
</reference>
<dbReference type="Gene3D" id="3.40.50.2300">
    <property type="match status" value="2"/>
</dbReference>
<dbReference type="SUPFAM" id="SSF52172">
    <property type="entry name" value="CheY-like"/>
    <property type="match status" value="2"/>
</dbReference>
<gene>
    <name evidence="7" type="primary">virA</name>
    <name evidence="7" type="ORF">SCFA_30040</name>
</gene>
<dbReference type="EC" id="2.7.13.3" evidence="7"/>
<evidence type="ECO:0000259" key="3">
    <source>
        <dbReference type="PROSITE" id="PS50109"/>
    </source>
</evidence>
<feature type="domain" description="Histidine kinase" evidence="3">
    <location>
        <begin position="442"/>
        <end position="666"/>
    </location>
</feature>
<feature type="domain" description="Response regulatory" evidence="4">
    <location>
        <begin position="686"/>
        <end position="802"/>
    </location>
</feature>
<dbReference type="SUPFAM" id="SSF55874">
    <property type="entry name" value="ATPase domain of HSP90 chaperone/DNA topoisomerase II/histidine kinase"/>
    <property type="match status" value="1"/>
</dbReference>
<dbReference type="Gene3D" id="3.30.565.10">
    <property type="entry name" value="Histidine kinase-like ATPase, C-terminal domain"/>
    <property type="match status" value="1"/>
</dbReference>
<dbReference type="CDD" id="cd00130">
    <property type="entry name" value="PAS"/>
    <property type="match status" value="1"/>
</dbReference>
<dbReference type="Pfam" id="PF02518">
    <property type="entry name" value="HATPase_c"/>
    <property type="match status" value="1"/>
</dbReference>
<dbReference type="SUPFAM" id="SSF47384">
    <property type="entry name" value="Homodimeric domain of signal transducing histidine kinase"/>
    <property type="match status" value="1"/>
</dbReference>
<dbReference type="InterPro" id="IPR035965">
    <property type="entry name" value="PAS-like_dom_sf"/>
</dbReference>
<dbReference type="PRINTS" id="PR00344">
    <property type="entry name" value="BCTRLSENSOR"/>
</dbReference>
<dbReference type="NCBIfam" id="TIGR00229">
    <property type="entry name" value="sensory_box"/>
    <property type="match status" value="2"/>
</dbReference>
<feature type="domain" description="Response regulatory" evidence="4">
    <location>
        <begin position="7"/>
        <end position="125"/>
    </location>
</feature>
<proteinExistence type="predicted"/>
<dbReference type="InterPro" id="IPR011006">
    <property type="entry name" value="CheY-like_superfamily"/>
</dbReference>
<feature type="coiled-coil region" evidence="2">
    <location>
        <begin position="148"/>
        <end position="189"/>
    </location>
</feature>
<name>A0A485LZF0_9ZZZZ</name>
<dbReference type="InterPro" id="IPR000014">
    <property type="entry name" value="PAS"/>
</dbReference>
<dbReference type="InterPro" id="IPR036890">
    <property type="entry name" value="HATPase_C_sf"/>
</dbReference>
<dbReference type="Pfam" id="PF00072">
    <property type="entry name" value="Response_reg"/>
    <property type="match status" value="2"/>
</dbReference>
<sequence length="810" mass="90618">MYPGKNSILLVEPEPESRKTFIAALEAGGMDCMVAESGSASEAVSLLGDPLNRFDLVAVSLNLPGASWLDLFEQTKDLDDPPPFVVICGTKTIHQAAEALKQGADEYLIQDPPQAYQALLPLVVQEVLERRENRRFRRTTEHEVSDARQALEKEVRRRTAQLMRTNRRLRQEIDERKRLEEDLRLNEQQFTLFMEHFPGMVYLKDEQSRFLYLNQYLEDVYGIKIDACIGRTDRDIWPAEISSALMEDDRKVLASGKELQKIEDIRFGDFQASFFTQKFPIFQDNSPGLIGGVSIDITDYRRTEQENRLLVSAVEHAAESVFILDSQGRIIYINHAGERSLQIPRNDLKGKPYEMFFTPDGGTENAFSLKELRDRPWRGTIHRDRADGGRRELDVVVSPLENESGAITNYAVIELDVTEEKAMQKALERKRRMEALGMLAGGIAHDFINILQPIIINAELVSDMLPPDAPEQEFIGQIIEASRIGREITNQIKMFGSRRKPVFPPIVLDTIIREALTIIRRSLPETVTLRQRISARETLVRTDATQIYQLLTNLCANAVQAMENSRGTLCVSLTETSVTRAAPAMVSDLTPGTYAKLVVKDTGCGIPPEIMDQIFDPLFTTRKSSTGTGLGLGVVHSVVKNAGGSIIVRSTPGKGTSFEVYLPASSRDSELKVSEGPLATGWRKGRVLLVDDDVLELRSIHRMLVRQGFRVSSTHDADKALKLFRETPKTFDLVITDELMPFMRGSEMAAAMQEIRRDLPVIICSGSEKALDEIRSGAAAFSSLISKPFSPEVLRDAIDQALGRGGFTFS</sequence>
<keyword evidence="7" id="KW-0808">Transferase</keyword>
<keyword evidence="2" id="KW-0175">Coiled coil</keyword>
<dbReference type="InterPro" id="IPR001789">
    <property type="entry name" value="Sig_transdc_resp-reg_receiver"/>
</dbReference>
<dbReference type="CDD" id="cd00082">
    <property type="entry name" value="HisKA"/>
    <property type="match status" value="1"/>
</dbReference>